<feature type="region of interest" description="Disordered" evidence="7">
    <location>
        <begin position="1"/>
        <end position="37"/>
    </location>
</feature>
<feature type="coiled-coil region" evidence="6">
    <location>
        <begin position="50"/>
        <end position="77"/>
    </location>
</feature>
<keyword evidence="2" id="KW-1003">Cell membrane</keyword>
<keyword evidence="4" id="KW-0472">Membrane</keyword>
<evidence type="ECO:0000259" key="8">
    <source>
        <dbReference type="SMART" id="SM01224"/>
    </source>
</evidence>
<name>A0AAV6P8I2_9ROSI</name>
<accession>A0AAV6P8I2</accession>
<sequence length="214" mass="23884">MDEHHQSPPVGGGEKSAKREEDEEVSSEAEAEVKSKSKSAAPCKNSFFGRHRISAAINRLQNEINIIEEELQQLESVGESSTVCKELVSSVESVPDPLLSETIGPSDVNWDQWFRGAHDSRNHRRFYIYIIHLHTLTAIIKREWWCVESWGVLSGTYVLLFADTGVFYGLCDTSGSHTLSGRKKNHGTSRVARRMSHSSSCSPLSRTVALVNLK</sequence>
<evidence type="ECO:0000313" key="10">
    <source>
        <dbReference type="Proteomes" id="UP000685013"/>
    </source>
</evidence>
<evidence type="ECO:0000256" key="5">
    <source>
        <dbReference type="ARBA" id="ARBA00023224"/>
    </source>
</evidence>
<dbReference type="InterPro" id="IPR015898">
    <property type="entry name" value="G-protein_gamma-like_dom"/>
</dbReference>
<dbReference type="GO" id="GO:0005886">
    <property type="term" value="C:plasma membrane"/>
    <property type="evidence" value="ECO:0007669"/>
    <property type="project" value="UniProtKB-SubCell"/>
</dbReference>
<evidence type="ECO:0000256" key="7">
    <source>
        <dbReference type="SAM" id="MobiDB-lite"/>
    </source>
</evidence>
<feature type="non-terminal residue" evidence="9">
    <location>
        <position position="1"/>
    </location>
</feature>
<dbReference type="SMART" id="SM01224">
    <property type="entry name" value="G_gamma"/>
    <property type="match status" value="1"/>
</dbReference>
<keyword evidence="10" id="KW-1185">Reference proteome</keyword>
<evidence type="ECO:0000256" key="2">
    <source>
        <dbReference type="ARBA" id="ARBA00022475"/>
    </source>
</evidence>
<dbReference type="GO" id="GO:0007186">
    <property type="term" value="P:G protein-coupled receptor signaling pathway"/>
    <property type="evidence" value="ECO:0007669"/>
    <property type="project" value="InterPro"/>
</dbReference>
<dbReference type="Pfam" id="PF00631">
    <property type="entry name" value="G-gamma"/>
    <property type="match status" value="1"/>
</dbReference>
<organism evidence="9 10">
    <name type="scientific">Cucurbita argyrosperma subsp. sororia</name>
    <dbReference type="NCBI Taxonomy" id="37648"/>
    <lineage>
        <taxon>Eukaryota</taxon>
        <taxon>Viridiplantae</taxon>
        <taxon>Streptophyta</taxon>
        <taxon>Embryophyta</taxon>
        <taxon>Tracheophyta</taxon>
        <taxon>Spermatophyta</taxon>
        <taxon>Magnoliopsida</taxon>
        <taxon>eudicotyledons</taxon>
        <taxon>Gunneridae</taxon>
        <taxon>Pentapetalae</taxon>
        <taxon>rosids</taxon>
        <taxon>fabids</taxon>
        <taxon>Cucurbitales</taxon>
        <taxon>Cucurbitaceae</taxon>
        <taxon>Cucurbiteae</taxon>
        <taxon>Cucurbita</taxon>
    </lineage>
</organism>
<keyword evidence="5" id="KW-0807">Transducer</keyword>
<feature type="compositionally biased region" description="Acidic residues" evidence="7">
    <location>
        <begin position="21"/>
        <end position="30"/>
    </location>
</feature>
<feature type="domain" description="G protein gamma" evidence="8">
    <location>
        <begin position="54"/>
        <end position="140"/>
    </location>
</feature>
<dbReference type="Proteomes" id="UP000685013">
    <property type="component" value="Chromosome 1"/>
</dbReference>
<reference evidence="9 10" key="1">
    <citation type="journal article" date="2021" name="Hortic Res">
        <title>The domestication of Cucurbita argyrosperma as revealed by the genome of its wild relative.</title>
        <authorList>
            <person name="Barrera-Redondo J."/>
            <person name="Sanchez-de la Vega G."/>
            <person name="Aguirre-Liguori J.A."/>
            <person name="Castellanos-Morales G."/>
            <person name="Gutierrez-Guerrero Y.T."/>
            <person name="Aguirre-Dugua X."/>
            <person name="Aguirre-Planter E."/>
            <person name="Tenaillon M.I."/>
            <person name="Lira-Saade R."/>
            <person name="Eguiarte L.E."/>
        </authorList>
    </citation>
    <scope>NUCLEOTIDE SEQUENCE [LARGE SCALE GENOMIC DNA]</scope>
    <source>
        <strain evidence="9">JBR-2021</strain>
    </source>
</reference>
<gene>
    <name evidence="9" type="primary">GG1</name>
    <name evidence="9" type="ORF">SDJN03_01538</name>
</gene>
<comment type="subcellular location">
    <subcellularLocation>
        <location evidence="1">Cell membrane</location>
    </subcellularLocation>
</comment>
<evidence type="ECO:0000256" key="4">
    <source>
        <dbReference type="ARBA" id="ARBA00023136"/>
    </source>
</evidence>
<feature type="region of interest" description="Disordered" evidence="7">
    <location>
        <begin position="178"/>
        <end position="200"/>
    </location>
</feature>
<dbReference type="PANTHER" id="PTHR35129">
    <property type="entry name" value="GUANINE NUCLEOTIDE-BINDING PROTEIN SUBUNIT GAMMA 1"/>
    <property type="match status" value="1"/>
</dbReference>
<dbReference type="PANTHER" id="PTHR35129:SF5">
    <property type="entry name" value="GUANINE NUCLEOTIDE-BINDING PROTEIN SUBUNIT GAMMA 2"/>
    <property type="match status" value="1"/>
</dbReference>
<dbReference type="EMBL" id="JAGKQH010000001">
    <property type="protein sequence ID" value="KAG6608196.1"/>
    <property type="molecule type" value="Genomic_DNA"/>
</dbReference>
<proteinExistence type="predicted"/>
<evidence type="ECO:0000256" key="3">
    <source>
        <dbReference type="ARBA" id="ARBA00023054"/>
    </source>
</evidence>
<comment type="caution">
    <text evidence="9">The sequence shown here is derived from an EMBL/GenBank/DDBJ whole genome shotgun (WGS) entry which is preliminary data.</text>
</comment>
<evidence type="ECO:0000256" key="1">
    <source>
        <dbReference type="ARBA" id="ARBA00004236"/>
    </source>
</evidence>
<feature type="compositionally biased region" description="Basic residues" evidence="7">
    <location>
        <begin position="180"/>
        <end position="196"/>
    </location>
</feature>
<evidence type="ECO:0000313" key="9">
    <source>
        <dbReference type="EMBL" id="KAG6608196.1"/>
    </source>
</evidence>
<dbReference type="InterPro" id="IPR045878">
    <property type="entry name" value="GG1/2"/>
</dbReference>
<protein>
    <submittedName>
        <fullName evidence="9">Guanine nucleotide-binding protein subunit gamma 1</fullName>
    </submittedName>
</protein>
<keyword evidence="3 6" id="KW-0175">Coiled coil</keyword>
<dbReference type="AlphaFoldDB" id="A0AAV6P8I2"/>
<evidence type="ECO:0000256" key="6">
    <source>
        <dbReference type="SAM" id="Coils"/>
    </source>
</evidence>